<evidence type="ECO:0000256" key="12">
    <source>
        <dbReference type="SAM" id="SignalP"/>
    </source>
</evidence>
<evidence type="ECO:0000256" key="11">
    <source>
        <dbReference type="SAM" id="Phobius"/>
    </source>
</evidence>
<evidence type="ECO:0000256" key="8">
    <source>
        <dbReference type="ARBA" id="ARBA00022989"/>
    </source>
</evidence>
<name>A0AAV1E1Y6_OLDCO</name>
<reference evidence="14" key="1">
    <citation type="submission" date="2023-03" db="EMBL/GenBank/DDBJ databases">
        <authorList>
            <person name="Julca I."/>
        </authorList>
    </citation>
    <scope>NUCLEOTIDE SEQUENCE</scope>
</reference>
<keyword evidence="4" id="KW-0433">Leucine-rich repeat</keyword>
<feature type="transmembrane region" description="Helical" evidence="11">
    <location>
        <begin position="871"/>
        <end position="892"/>
    </location>
</feature>
<keyword evidence="10" id="KW-0325">Glycoprotein</keyword>
<feature type="signal peptide" evidence="12">
    <location>
        <begin position="1"/>
        <end position="18"/>
    </location>
</feature>
<keyword evidence="6 12" id="KW-0732">Signal</keyword>
<gene>
    <name evidence="14" type="ORF">OLC1_LOCUS20842</name>
</gene>
<dbReference type="FunFam" id="3.80.10.10:FF:000041">
    <property type="entry name" value="LRR receptor-like serine/threonine-protein kinase ERECTA"/>
    <property type="match status" value="1"/>
</dbReference>
<evidence type="ECO:0000256" key="6">
    <source>
        <dbReference type="ARBA" id="ARBA00022729"/>
    </source>
</evidence>
<sequence length="924" mass="105065">MKYCHYIMLLSIVQICSSCILEEKRALLDFKASINETKYLHLVLPSWIDHHQQLQVGDCCNWEGVKCSNATGRIVELQLPFLDQHIHNLHYEYECKWFLNLSSFLPLKNLQVLNLSHNEFGKNGFDCEGMGSFKDLNHLNLDWNYFDNGILHCIKAISSLQRLSLSGNELKGLSPLKEICDIKNLVELHLWWNELSGNIPLCLSNLRSLKVLDISKNNFSGSIVTPLVIIMNLRNLEYLSLYGNYFEGSFPLRLLSNHSKLEVLELGPSRSALYVDFRGLALPPPFQLRALRLARCNLHNQTRMLLDFLFYQKELRILDLCSNDLFGKFPNWILENNTRIEVFKAANNSFTGSFLSGITTKMQNLRMLDVAYNEIKGEIPRDIGSFFPTLKYLNLSKNDFQGSIPESIGDLKEIHSIGLSNNNFSGEVPNQIGIGCVSLTYLYLSNNSLRGYFPSSLANLIHLRVLRLNDNHFSGSIPPVSFNSPYLQWLDMSSNGFQGDIPSWIGSLSWLQVLDLSHNRLEDNIPDDICRLRSLEFLNLSENSLNGSIPPCNSFSSLKFLHLQGNQITGLIPDTLIENSRDLRSIDFRRNRLAGAIPYSVRTLGQLRFLLLGGNNLQGEIPTYICHLKELKILDLSRNKFSGQIPSCLSNISFGVNFDPFDETWNTHKQSYGTEVHIYMNNTLFPQDMIDIMGSYGTQYFVIFQVLETVEFTSKSMDNAYTGNILNYMSGLDLSCNQLTGEIPSQLGDLSEIRAINLSHNHLQGSIPSSLSMLKFIESLDLSFNSLIGQVPNELANLNFLSIFNVSYNNLSGKTPETGQFANFDECNYRGNPNLCGLLFQRRCESGSNTKEYPLSSIGGEENNDGIDMVAFFWSFFSSFITVLATLAITLYLSPNYRATLSVLIDIWILIRFYHWYESRRHSR</sequence>
<protein>
    <submittedName>
        <fullName evidence="14">OLC1v1037507C2</fullName>
    </submittedName>
</protein>
<dbReference type="GO" id="GO:0005886">
    <property type="term" value="C:plasma membrane"/>
    <property type="evidence" value="ECO:0007669"/>
    <property type="project" value="UniProtKB-SubCell"/>
</dbReference>
<feature type="chain" id="PRO_5043505525" evidence="12">
    <location>
        <begin position="19"/>
        <end position="924"/>
    </location>
</feature>
<dbReference type="PANTHER" id="PTHR48062:SF21">
    <property type="entry name" value="RECEPTOR-LIKE PROTEIN 12"/>
    <property type="match status" value="1"/>
</dbReference>
<dbReference type="InterPro" id="IPR001611">
    <property type="entry name" value="Leu-rich_rpt"/>
</dbReference>
<evidence type="ECO:0000259" key="13">
    <source>
        <dbReference type="Pfam" id="PF08263"/>
    </source>
</evidence>
<dbReference type="FunFam" id="3.80.10.10:FF:000111">
    <property type="entry name" value="LRR receptor-like serine/threonine-protein kinase ERECTA"/>
    <property type="match status" value="1"/>
</dbReference>
<evidence type="ECO:0000256" key="2">
    <source>
        <dbReference type="ARBA" id="ARBA00009592"/>
    </source>
</evidence>
<keyword evidence="7" id="KW-0677">Repeat</keyword>
<keyword evidence="5 11" id="KW-0812">Transmembrane</keyword>
<evidence type="ECO:0000313" key="15">
    <source>
        <dbReference type="Proteomes" id="UP001161247"/>
    </source>
</evidence>
<dbReference type="FunFam" id="3.80.10.10:FF:000095">
    <property type="entry name" value="LRR receptor-like serine/threonine-protein kinase GSO1"/>
    <property type="match status" value="1"/>
</dbReference>
<evidence type="ECO:0000256" key="5">
    <source>
        <dbReference type="ARBA" id="ARBA00022692"/>
    </source>
</evidence>
<comment type="similarity">
    <text evidence="2">Belongs to the RLP family.</text>
</comment>
<dbReference type="Proteomes" id="UP001161247">
    <property type="component" value="Chromosome 7"/>
</dbReference>
<keyword evidence="3" id="KW-1003">Cell membrane</keyword>
<keyword evidence="9 11" id="KW-0472">Membrane</keyword>
<dbReference type="InterPro" id="IPR003591">
    <property type="entry name" value="Leu-rich_rpt_typical-subtyp"/>
</dbReference>
<comment type="subcellular location">
    <subcellularLocation>
        <location evidence="1">Cell membrane</location>
        <topology evidence="1">Single-pass type I membrane protein</topology>
    </subcellularLocation>
</comment>
<dbReference type="EMBL" id="OX459124">
    <property type="protein sequence ID" value="CAI9113944.1"/>
    <property type="molecule type" value="Genomic_DNA"/>
</dbReference>
<dbReference type="GO" id="GO:0006952">
    <property type="term" value="P:defense response"/>
    <property type="evidence" value="ECO:0007669"/>
    <property type="project" value="UniProtKB-ARBA"/>
</dbReference>
<evidence type="ECO:0000256" key="3">
    <source>
        <dbReference type="ARBA" id="ARBA00022475"/>
    </source>
</evidence>
<keyword evidence="15" id="KW-1185">Reference proteome</keyword>
<evidence type="ECO:0000256" key="1">
    <source>
        <dbReference type="ARBA" id="ARBA00004251"/>
    </source>
</evidence>
<dbReference type="Pfam" id="PF08263">
    <property type="entry name" value="LRRNT_2"/>
    <property type="match status" value="1"/>
</dbReference>
<dbReference type="Pfam" id="PF13516">
    <property type="entry name" value="LRR_6"/>
    <property type="match status" value="1"/>
</dbReference>
<evidence type="ECO:0000256" key="10">
    <source>
        <dbReference type="ARBA" id="ARBA00023180"/>
    </source>
</evidence>
<evidence type="ECO:0000256" key="9">
    <source>
        <dbReference type="ARBA" id="ARBA00023136"/>
    </source>
</evidence>
<evidence type="ECO:0000256" key="7">
    <source>
        <dbReference type="ARBA" id="ARBA00022737"/>
    </source>
</evidence>
<dbReference type="GO" id="GO:0051707">
    <property type="term" value="P:response to other organism"/>
    <property type="evidence" value="ECO:0007669"/>
    <property type="project" value="UniProtKB-ARBA"/>
</dbReference>
<dbReference type="Pfam" id="PF13855">
    <property type="entry name" value="LRR_8"/>
    <property type="match status" value="1"/>
</dbReference>
<dbReference type="InterPro" id="IPR051502">
    <property type="entry name" value="RLP_Defense_Trigger"/>
</dbReference>
<dbReference type="PROSITE" id="PS51450">
    <property type="entry name" value="LRR"/>
    <property type="match status" value="2"/>
</dbReference>
<proteinExistence type="inferred from homology"/>
<dbReference type="SUPFAM" id="SSF52058">
    <property type="entry name" value="L domain-like"/>
    <property type="match status" value="1"/>
</dbReference>
<dbReference type="PANTHER" id="PTHR48062">
    <property type="entry name" value="RECEPTOR-LIKE PROTEIN 14"/>
    <property type="match status" value="1"/>
</dbReference>
<dbReference type="InterPro" id="IPR013210">
    <property type="entry name" value="LRR_N_plant-typ"/>
</dbReference>
<dbReference type="PRINTS" id="PR00019">
    <property type="entry name" value="LEURICHRPT"/>
</dbReference>
<dbReference type="SMART" id="SM00369">
    <property type="entry name" value="LRR_TYP"/>
    <property type="match status" value="10"/>
</dbReference>
<feature type="domain" description="Leucine-rich repeat-containing N-terminal plant-type" evidence="13">
    <location>
        <begin position="22"/>
        <end position="68"/>
    </location>
</feature>
<organism evidence="14 15">
    <name type="scientific">Oldenlandia corymbosa var. corymbosa</name>
    <dbReference type="NCBI Taxonomy" id="529605"/>
    <lineage>
        <taxon>Eukaryota</taxon>
        <taxon>Viridiplantae</taxon>
        <taxon>Streptophyta</taxon>
        <taxon>Embryophyta</taxon>
        <taxon>Tracheophyta</taxon>
        <taxon>Spermatophyta</taxon>
        <taxon>Magnoliopsida</taxon>
        <taxon>eudicotyledons</taxon>
        <taxon>Gunneridae</taxon>
        <taxon>Pentapetalae</taxon>
        <taxon>asterids</taxon>
        <taxon>lamiids</taxon>
        <taxon>Gentianales</taxon>
        <taxon>Rubiaceae</taxon>
        <taxon>Rubioideae</taxon>
        <taxon>Spermacoceae</taxon>
        <taxon>Hedyotis-Oldenlandia complex</taxon>
        <taxon>Oldenlandia</taxon>
    </lineage>
</organism>
<dbReference type="Gene3D" id="3.80.10.10">
    <property type="entry name" value="Ribonuclease Inhibitor"/>
    <property type="match status" value="5"/>
</dbReference>
<dbReference type="SUPFAM" id="SSF52047">
    <property type="entry name" value="RNI-like"/>
    <property type="match status" value="2"/>
</dbReference>
<accession>A0AAV1E1Y6</accession>
<dbReference type="InterPro" id="IPR032675">
    <property type="entry name" value="LRR_dom_sf"/>
</dbReference>
<keyword evidence="8 11" id="KW-1133">Transmembrane helix</keyword>
<evidence type="ECO:0000313" key="14">
    <source>
        <dbReference type="EMBL" id="CAI9113944.1"/>
    </source>
</evidence>
<dbReference type="Pfam" id="PF00560">
    <property type="entry name" value="LRR_1"/>
    <property type="match status" value="12"/>
</dbReference>
<dbReference type="AlphaFoldDB" id="A0AAV1E1Y6"/>
<evidence type="ECO:0000256" key="4">
    <source>
        <dbReference type="ARBA" id="ARBA00022614"/>
    </source>
</evidence>